<organism evidence="3 4">
    <name type="scientific">Rhizoctonia solani</name>
    <dbReference type="NCBI Taxonomy" id="456999"/>
    <lineage>
        <taxon>Eukaryota</taxon>
        <taxon>Fungi</taxon>
        <taxon>Dikarya</taxon>
        <taxon>Basidiomycota</taxon>
        <taxon>Agaricomycotina</taxon>
        <taxon>Agaricomycetes</taxon>
        <taxon>Cantharellales</taxon>
        <taxon>Ceratobasidiaceae</taxon>
        <taxon>Rhizoctonia</taxon>
    </lineage>
</organism>
<accession>A0A8H3H711</accession>
<name>A0A8H3H711_9AGAM</name>
<evidence type="ECO:0000313" key="3">
    <source>
        <dbReference type="EMBL" id="CAE6489713.1"/>
    </source>
</evidence>
<feature type="transmembrane region" description="Helical" evidence="2">
    <location>
        <begin position="160"/>
        <end position="178"/>
    </location>
</feature>
<protein>
    <submittedName>
        <fullName evidence="3">Uncharacterized protein</fullName>
    </submittedName>
</protein>
<feature type="transmembrane region" description="Helical" evidence="2">
    <location>
        <begin position="39"/>
        <end position="60"/>
    </location>
</feature>
<keyword evidence="2" id="KW-0472">Membrane</keyword>
<dbReference type="EMBL" id="CAJMWX010001458">
    <property type="protein sequence ID" value="CAE6489713.1"/>
    <property type="molecule type" value="Genomic_DNA"/>
</dbReference>
<sequence length="256" mass="28296">MFPAYLCIISPIRYAECILLYLLLTLTLPQTCIIISLFYIYGSVVAMLIVSSVLIVRIWVIYDRKLWVLIVVCMGCLVVSIPSLVLLQVQAQRKNLVSNPAPDFITGCIFKSNPLSVIPYIAPFIYETMLFGMTVYKTWKLSQGHMATPIVARLMRDGSNYYFVVIGTLIFVGLGSLSPTLSPAVNGSGIFLAMLSSMCSRLILSTRSFYNDAKVTDDFLEMETIPRSKLNTNSSGLGIGSSTEGSSRKTPRTLNV</sequence>
<reference evidence="3" key="1">
    <citation type="submission" date="2021-01" db="EMBL/GenBank/DDBJ databases">
        <authorList>
            <person name="Kaushik A."/>
        </authorList>
    </citation>
    <scope>NUCLEOTIDE SEQUENCE</scope>
    <source>
        <strain evidence="3">AG4-R118</strain>
    </source>
</reference>
<evidence type="ECO:0000313" key="4">
    <source>
        <dbReference type="Proteomes" id="UP000663888"/>
    </source>
</evidence>
<dbReference type="Proteomes" id="UP000663888">
    <property type="component" value="Unassembled WGS sequence"/>
</dbReference>
<feature type="compositionally biased region" description="Polar residues" evidence="1">
    <location>
        <begin position="231"/>
        <end position="245"/>
    </location>
</feature>
<proteinExistence type="predicted"/>
<feature type="transmembrane region" description="Helical" evidence="2">
    <location>
        <begin position="67"/>
        <end position="89"/>
    </location>
</feature>
<feature type="transmembrane region" description="Helical" evidence="2">
    <location>
        <begin position="120"/>
        <end position="139"/>
    </location>
</feature>
<dbReference type="AlphaFoldDB" id="A0A8H3H711"/>
<evidence type="ECO:0000256" key="1">
    <source>
        <dbReference type="SAM" id="MobiDB-lite"/>
    </source>
</evidence>
<keyword evidence="2" id="KW-1133">Transmembrane helix</keyword>
<keyword evidence="2" id="KW-0812">Transmembrane</keyword>
<feature type="region of interest" description="Disordered" evidence="1">
    <location>
        <begin position="231"/>
        <end position="256"/>
    </location>
</feature>
<gene>
    <name evidence="3" type="ORF">RDB_LOCUS137605</name>
</gene>
<feature type="transmembrane region" description="Helical" evidence="2">
    <location>
        <begin position="184"/>
        <end position="204"/>
    </location>
</feature>
<comment type="caution">
    <text evidence="3">The sequence shown here is derived from an EMBL/GenBank/DDBJ whole genome shotgun (WGS) entry which is preliminary data.</text>
</comment>
<evidence type="ECO:0000256" key="2">
    <source>
        <dbReference type="SAM" id="Phobius"/>
    </source>
</evidence>